<comment type="caution">
    <text evidence="2">The sequence shown here is derived from an EMBL/GenBank/DDBJ whole genome shotgun (WGS) entry which is preliminary data.</text>
</comment>
<protein>
    <submittedName>
        <fullName evidence="2">Uncharacterized protein</fullName>
    </submittedName>
</protein>
<proteinExistence type="predicted"/>
<keyword evidence="1" id="KW-0812">Transmembrane</keyword>
<reference evidence="3" key="1">
    <citation type="journal article" date="2019" name="Int. J. Syst. Evol. Microbiol.">
        <title>The Global Catalogue of Microorganisms (GCM) 10K type strain sequencing project: providing services to taxonomists for standard genome sequencing and annotation.</title>
        <authorList>
            <consortium name="The Broad Institute Genomics Platform"/>
            <consortium name="The Broad Institute Genome Sequencing Center for Infectious Disease"/>
            <person name="Wu L."/>
            <person name="Ma J."/>
        </authorList>
    </citation>
    <scope>NUCLEOTIDE SEQUENCE [LARGE SCALE GENOMIC DNA]</scope>
    <source>
        <strain evidence="3">JCM 16603</strain>
    </source>
</reference>
<sequence>MTDEGKRIAKYAAVGALIAIPLPVVGPIIGGIVGAVIGANKNKKLYGRPY</sequence>
<keyword evidence="1" id="KW-1133">Transmembrane helix</keyword>
<name>A0ABP7RPM2_9SPHN</name>
<evidence type="ECO:0000313" key="2">
    <source>
        <dbReference type="EMBL" id="GAA4000113.1"/>
    </source>
</evidence>
<dbReference type="EMBL" id="BAAAZD010000001">
    <property type="protein sequence ID" value="GAA4000113.1"/>
    <property type="molecule type" value="Genomic_DNA"/>
</dbReference>
<accession>A0ABP7RPM2</accession>
<keyword evidence="1" id="KW-0472">Membrane</keyword>
<dbReference type="Proteomes" id="UP001501310">
    <property type="component" value="Unassembled WGS sequence"/>
</dbReference>
<feature type="transmembrane region" description="Helical" evidence="1">
    <location>
        <begin position="12"/>
        <end position="39"/>
    </location>
</feature>
<evidence type="ECO:0000256" key="1">
    <source>
        <dbReference type="SAM" id="Phobius"/>
    </source>
</evidence>
<organism evidence="2 3">
    <name type="scientific">Sphingomonas humi</name>
    <dbReference type="NCBI Taxonomy" id="335630"/>
    <lineage>
        <taxon>Bacteria</taxon>
        <taxon>Pseudomonadati</taxon>
        <taxon>Pseudomonadota</taxon>
        <taxon>Alphaproteobacteria</taxon>
        <taxon>Sphingomonadales</taxon>
        <taxon>Sphingomonadaceae</taxon>
        <taxon>Sphingomonas</taxon>
    </lineage>
</organism>
<evidence type="ECO:0000313" key="3">
    <source>
        <dbReference type="Proteomes" id="UP001501310"/>
    </source>
</evidence>
<dbReference type="RefSeq" id="WP_344708866.1">
    <property type="nucleotide sequence ID" value="NZ_BAAAZD010000001.1"/>
</dbReference>
<keyword evidence="3" id="KW-1185">Reference proteome</keyword>
<gene>
    <name evidence="2" type="ORF">GCM10022211_07950</name>
</gene>